<dbReference type="AlphaFoldDB" id="A0A1H3DCY3"/>
<dbReference type="Gene3D" id="3.40.50.1820">
    <property type="entry name" value="alpha/beta hydrolase"/>
    <property type="match status" value="1"/>
</dbReference>
<evidence type="ECO:0000313" key="3">
    <source>
        <dbReference type="EMBL" id="SDX64008.1"/>
    </source>
</evidence>
<keyword evidence="1" id="KW-0378">Hydrolase</keyword>
<accession>A0A1H3DCY3</accession>
<dbReference type="Gene3D" id="2.120.10.30">
    <property type="entry name" value="TolB, C-terminal domain"/>
    <property type="match status" value="1"/>
</dbReference>
<dbReference type="GO" id="GO:0004177">
    <property type="term" value="F:aminopeptidase activity"/>
    <property type="evidence" value="ECO:0007669"/>
    <property type="project" value="UniProtKB-KW"/>
</dbReference>
<dbReference type="Proteomes" id="UP000199515">
    <property type="component" value="Unassembled WGS sequence"/>
</dbReference>
<evidence type="ECO:0000259" key="2">
    <source>
        <dbReference type="Pfam" id="PF00326"/>
    </source>
</evidence>
<dbReference type="OrthoDB" id="128799at2"/>
<dbReference type="SUPFAM" id="SSF82171">
    <property type="entry name" value="DPP6 N-terminal domain-like"/>
    <property type="match status" value="1"/>
</dbReference>
<dbReference type="STRING" id="589385.SAMN05421504_103334"/>
<dbReference type="InterPro" id="IPR011042">
    <property type="entry name" value="6-blade_b-propeller_TolB-like"/>
</dbReference>
<proteinExistence type="predicted"/>
<dbReference type="RefSeq" id="WP_091289422.1">
    <property type="nucleotide sequence ID" value="NZ_FNON01000003.1"/>
</dbReference>
<dbReference type="SUPFAM" id="SSF53474">
    <property type="entry name" value="alpha/beta-Hydrolases"/>
    <property type="match status" value="1"/>
</dbReference>
<dbReference type="GO" id="GO:0006508">
    <property type="term" value="P:proteolysis"/>
    <property type="evidence" value="ECO:0007669"/>
    <property type="project" value="InterPro"/>
</dbReference>
<keyword evidence="3" id="KW-0645">Protease</keyword>
<dbReference type="InterPro" id="IPR001375">
    <property type="entry name" value="Peptidase_S9_cat"/>
</dbReference>
<keyword evidence="4" id="KW-1185">Reference proteome</keyword>
<evidence type="ECO:0000256" key="1">
    <source>
        <dbReference type="ARBA" id="ARBA00022801"/>
    </source>
</evidence>
<name>A0A1H3DCY3_9PSEU</name>
<dbReference type="InterPro" id="IPR029058">
    <property type="entry name" value="AB_hydrolase_fold"/>
</dbReference>
<sequence>MNLHDFDTLTGAWPREDGFAYVSDASGRPQPWVRTWAGDYRLLPIDGAVLRLAWRPDGSRLLVQTDLTGTEHYRLAEIDPDTGAVDWLADAPNVRHEIGVPYGSASEPYSPDGTLLAFSSNARDSSCFDVYVRDLATGESRLVLEADDRYLPVCFSPDSRQLLVIKLHQNTEQDLFACDLTSGEIRHLTPHDGPAKYLPGGWTEDGIYLCTTEGRSFLGAALLVPGKPVQWLDTPDADVESITAGPKIVWAITEDQRTILRMLDPETHEVTDLDGLSPGICAEEFGFDGYVPRFAGDRLLLQVGNADRPAELWLVDPSTAETRRLTNCGDRLPPGAVSPETVWFTSSDGLEVSGLLYRPLRQTGPVPAVLHIHGGPEARALPVYDPMIQELLRRGIAVLAPNMRGSNGRGLAYQRLIYRDWGGGDLADFGAAAAFLRGLDWVDGSRLGVYGASYGGFAALSCVSRLPHLWRAGVAVCGPSDLVLDVQSMPPTWRRRAAGWIGDPDDPADAARLAARSPLNHAANIRAPLLLVHGVDDTRVSIEGTEQLHDRLRDLGRTVKLIRVSGGHSPTDRESWADADADMLDWFSTHL</sequence>
<dbReference type="PANTHER" id="PTHR42776:SF27">
    <property type="entry name" value="DIPEPTIDYL PEPTIDASE FAMILY MEMBER 6"/>
    <property type="match status" value="1"/>
</dbReference>
<evidence type="ECO:0000313" key="4">
    <source>
        <dbReference type="Proteomes" id="UP000199515"/>
    </source>
</evidence>
<dbReference type="GO" id="GO:0004252">
    <property type="term" value="F:serine-type endopeptidase activity"/>
    <property type="evidence" value="ECO:0007669"/>
    <property type="project" value="TreeGrafter"/>
</dbReference>
<keyword evidence="3" id="KW-0031">Aminopeptidase</keyword>
<dbReference type="PANTHER" id="PTHR42776">
    <property type="entry name" value="SERINE PEPTIDASE S9 FAMILY MEMBER"/>
    <property type="match status" value="1"/>
</dbReference>
<dbReference type="Pfam" id="PF00326">
    <property type="entry name" value="Peptidase_S9"/>
    <property type="match status" value="1"/>
</dbReference>
<dbReference type="EMBL" id="FNON01000003">
    <property type="protein sequence ID" value="SDX64008.1"/>
    <property type="molecule type" value="Genomic_DNA"/>
</dbReference>
<organism evidence="3 4">
    <name type="scientific">Amycolatopsis xylanica</name>
    <dbReference type="NCBI Taxonomy" id="589385"/>
    <lineage>
        <taxon>Bacteria</taxon>
        <taxon>Bacillati</taxon>
        <taxon>Actinomycetota</taxon>
        <taxon>Actinomycetes</taxon>
        <taxon>Pseudonocardiales</taxon>
        <taxon>Pseudonocardiaceae</taxon>
        <taxon>Amycolatopsis</taxon>
    </lineage>
</organism>
<gene>
    <name evidence="3" type="ORF">SAMN05421504_103334</name>
</gene>
<reference evidence="3 4" key="1">
    <citation type="submission" date="2016-10" db="EMBL/GenBank/DDBJ databases">
        <authorList>
            <person name="de Groot N.N."/>
        </authorList>
    </citation>
    <scope>NUCLEOTIDE SEQUENCE [LARGE SCALE GENOMIC DNA]</scope>
    <source>
        <strain evidence="3 4">CPCC 202699</strain>
    </source>
</reference>
<protein>
    <submittedName>
        <fullName evidence="3">Dipeptidyl aminopeptidase/acylaminoacyl peptidase</fullName>
    </submittedName>
</protein>
<feature type="domain" description="Peptidase S9 prolyl oligopeptidase catalytic" evidence="2">
    <location>
        <begin position="390"/>
        <end position="591"/>
    </location>
</feature>